<dbReference type="SUPFAM" id="SSF57667">
    <property type="entry name" value="beta-beta-alpha zinc fingers"/>
    <property type="match status" value="3"/>
</dbReference>
<evidence type="ECO:0000256" key="7">
    <source>
        <dbReference type="PROSITE-ProRule" id="PRU00042"/>
    </source>
</evidence>
<dbReference type="InterPro" id="IPR050888">
    <property type="entry name" value="ZnF_C2H2-type_TF"/>
</dbReference>
<evidence type="ECO:0000256" key="3">
    <source>
        <dbReference type="ARBA" id="ARBA00022737"/>
    </source>
</evidence>
<evidence type="ECO:0000256" key="6">
    <source>
        <dbReference type="ARBA" id="ARBA00023242"/>
    </source>
</evidence>
<evidence type="ECO:0000256" key="5">
    <source>
        <dbReference type="ARBA" id="ARBA00022833"/>
    </source>
</evidence>
<dbReference type="PROSITE" id="PS50157">
    <property type="entry name" value="ZINC_FINGER_C2H2_2"/>
    <property type="match status" value="4"/>
</dbReference>
<comment type="subcellular location">
    <subcellularLocation>
        <location evidence="1">Nucleus</location>
    </subcellularLocation>
</comment>
<keyword evidence="4 7" id="KW-0863">Zinc-finger</keyword>
<dbReference type="PANTHER" id="PTHR24406">
    <property type="entry name" value="TRANSCRIPTIONAL REPRESSOR CTCFL-RELATED"/>
    <property type="match status" value="1"/>
</dbReference>
<proteinExistence type="predicted"/>
<evidence type="ECO:0000256" key="4">
    <source>
        <dbReference type="ARBA" id="ARBA00022771"/>
    </source>
</evidence>
<dbReference type="GO" id="GO:0008270">
    <property type="term" value="F:zinc ion binding"/>
    <property type="evidence" value="ECO:0007669"/>
    <property type="project" value="UniProtKB-KW"/>
</dbReference>
<dbReference type="AlphaFoldDB" id="A0A0P4W413"/>
<sequence>MCIQRATMEAASGAVEFLSVECDMIFEPDCDLETECQVDSEQDEEQARDGTTSPSCLSPSPNPPVAHTPLSVSELFRGRNVGVYSRSDPADPFVLIFDPTLQTPVENGEAGEGGKGRWSSPEEDREEAKSDGQGRGFRRPARCSVCHKQFRTRGCLVTHSLTHVQPSTDPPPPCPVCSAALPSRAALKIHVRRHFSMQTYQCPGCPQRHLTRTQLLVHQQLHTTQRHHTPTTPSLPSTPPPCQGQEGLDSPPEVKPQPTKEASHTPEPDLRCERCDATFPTRTALWAHRKCHRERRHRRRRRHECPECGSQFWRSSALKKHRRAEHDV</sequence>
<evidence type="ECO:0000256" key="1">
    <source>
        <dbReference type="ARBA" id="ARBA00004123"/>
    </source>
</evidence>
<feature type="domain" description="C2H2-type" evidence="9">
    <location>
        <begin position="141"/>
        <end position="168"/>
    </location>
</feature>
<evidence type="ECO:0000259" key="9">
    <source>
        <dbReference type="PROSITE" id="PS50157"/>
    </source>
</evidence>
<dbReference type="GO" id="GO:0005634">
    <property type="term" value="C:nucleus"/>
    <property type="evidence" value="ECO:0007669"/>
    <property type="project" value="UniProtKB-SubCell"/>
</dbReference>
<dbReference type="Pfam" id="PF00096">
    <property type="entry name" value="zf-C2H2"/>
    <property type="match status" value="1"/>
</dbReference>
<evidence type="ECO:0000313" key="10">
    <source>
        <dbReference type="EMBL" id="JAI59825.1"/>
    </source>
</evidence>
<feature type="region of interest" description="Disordered" evidence="8">
    <location>
        <begin position="36"/>
        <end position="68"/>
    </location>
</feature>
<feature type="domain" description="C2H2-type" evidence="9">
    <location>
        <begin position="270"/>
        <end position="297"/>
    </location>
</feature>
<dbReference type="SMART" id="SM00355">
    <property type="entry name" value="ZnF_C2H2"/>
    <property type="match status" value="5"/>
</dbReference>
<reference evidence="10" key="1">
    <citation type="submission" date="2015-09" db="EMBL/GenBank/DDBJ databases">
        <title>Scylla olivacea transcriptome.</title>
        <authorList>
            <person name="Ikhwanuddin M."/>
        </authorList>
    </citation>
    <scope>NUCLEOTIDE SEQUENCE</scope>
</reference>
<feature type="compositionally biased region" description="Acidic residues" evidence="8">
    <location>
        <begin position="36"/>
        <end position="46"/>
    </location>
</feature>
<dbReference type="InterPro" id="IPR013087">
    <property type="entry name" value="Znf_C2H2_type"/>
</dbReference>
<dbReference type="Gene3D" id="3.30.160.60">
    <property type="entry name" value="Classic Zinc Finger"/>
    <property type="match status" value="2"/>
</dbReference>
<dbReference type="InterPro" id="IPR036236">
    <property type="entry name" value="Znf_C2H2_sf"/>
</dbReference>
<dbReference type="EMBL" id="GDRN01093743">
    <property type="protein sequence ID" value="JAI59825.1"/>
    <property type="molecule type" value="Transcribed_RNA"/>
</dbReference>
<feature type="region of interest" description="Disordered" evidence="8">
    <location>
        <begin position="220"/>
        <end position="271"/>
    </location>
</feature>
<keyword evidence="2" id="KW-0479">Metal-binding</keyword>
<name>A0A0P4W413_SCYOL</name>
<dbReference type="Pfam" id="PF13912">
    <property type="entry name" value="zf-C2H2_6"/>
    <property type="match status" value="1"/>
</dbReference>
<feature type="domain" description="C2H2-type" evidence="9">
    <location>
        <begin position="200"/>
        <end position="227"/>
    </location>
</feature>
<feature type="region of interest" description="Disordered" evidence="8">
    <location>
        <begin position="103"/>
        <end position="139"/>
    </location>
</feature>
<keyword evidence="3" id="KW-0677">Repeat</keyword>
<organism evidence="10">
    <name type="scientific">Scylla olivacea</name>
    <name type="common">Orange mud crab</name>
    <name type="synonym">Cancer olivacea</name>
    <dbReference type="NCBI Taxonomy" id="85551"/>
    <lineage>
        <taxon>Eukaryota</taxon>
        <taxon>Metazoa</taxon>
        <taxon>Ecdysozoa</taxon>
        <taxon>Arthropoda</taxon>
        <taxon>Crustacea</taxon>
        <taxon>Multicrustacea</taxon>
        <taxon>Malacostraca</taxon>
        <taxon>Eumalacostraca</taxon>
        <taxon>Eucarida</taxon>
        <taxon>Decapoda</taxon>
        <taxon>Pleocyemata</taxon>
        <taxon>Brachyura</taxon>
        <taxon>Eubrachyura</taxon>
        <taxon>Portunoidea</taxon>
        <taxon>Portunidae</taxon>
        <taxon>Portuninae</taxon>
        <taxon>Scylla</taxon>
    </lineage>
</organism>
<accession>A0A0P4W413</accession>
<protein>
    <recommendedName>
        <fullName evidence="9">C2H2-type domain-containing protein</fullName>
    </recommendedName>
</protein>
<keyword evidence="6" id="KW-0539">Nucleus</keyword>
<evidence type="ECO:0000256" key="2">
    <source>
        <dbReference type="ARBA" id="ARBA00022723"/>
    </source>
</evidence>
<keyword evidence="5" id="KW-0862">Zinc</keyword>
<evidence type="ECO:0000256" key="8">
    <source>
        <dbReference type="SAM" id="MobiDB-lite"/>
    </source>
</evidence>
<feature type="domain" description="C2H2-type" evidence="9">
    <location>
        <begin position="303"/>
        <end position="328"/>
    </location>
</feature>
<feature type="compositionally biased region" description="Basic and acidic residues" evidence="8">
    <location>
        <begin position="261"/>
        <end position="271"/>
    </location>
</feature>
<feature type="compositionally biased region" description="Basic and acidic residues" evidence="8">
    <location>
        <begin position="112"/>
        <end position="132"/>
    </location>
</feature>
<dbReference type="PROSITE" id="PS00028">
    <property type="entry name" value="ZINC_FINGER_C2H2_1"/>
    <property type="match status" value="4"/>
</dbReference>